<comment type="subcellular location">
    <subcellularLocation>
        <location evidence="1">Membrane</location>
        <topology evidence="1">Multi-pass membrane protein</topology>
    </subcellularLocation>
</comment>
<feature type="transmembrane region" description="Helical" evidence="7">
    <location>
        <begin position="389"/>
        <end position="409"/>
    </location>
</feature>
<dbReference type="EnsemblBacteria" id="ABF41714">
    <property type="protein sequence ID" value="ABF41714"/>
    <property type="gene ID" value="Acid345_2713"/>
</dbReference>
<sequence>MKRNSFLWLMWALLVLGTALAHAAPKKQAIKNDECLACHSDASLTKDDNGKQVSLHVDDGKFKASIHSMFNCTDCHTEISGAPHDPATTKPQCATCHADQQSKYDHGAHAKAIKAGDGKAAQCQDCHGSVHELLPSSDAASKVNRHNIPTTCGSCHGKAATMQSAGLSTAPFNSYEDSVHGKAVNGGSQTAAVCTDCHGEHDILTARDPASGIFKFNVPQTCAKCHGNESKQYVASIHGKAISRGNWNAPVCTDCHGIHGIKKPSDPNSSVSASNMSNVTCANCHEGVKLSNEFGIRGNRTSTYLASYHGMASKMGSTVAANCASCHTAHNILPPSDPNSSVNHANLAKTCGQCHPGANDNFIKGKVHLDAQQAGSDFGGKIVNLVAKFYVWMIIATIGGMLLHNIILFRRKLEMSRKGSARILFRMSKLQRAQHLTLLLSFFTLVFTGFALKFPNSFLGILLFNSETVRSWIHRIAGVVLILVGGYHVIYAVATAEGRKLVKDFLPEWKDATDTRDTMLYYLGFSDKKPQYKRFNYAEKMEYWALVWGTFVMAATGLMAWFKVGVGTVVPRWTIDVALTIHFYEAILATLAILVWHFYMVIYDPDSYPMNWAWLDGRMSIEHYQHEHPLDTEALANAPGSEPEEATEKEEETVGAHD</sequence>
<dbReference type="KEGG" id="aba:Acid345_2713"/>
<dbReference type="AlphaFoldDB" id="Q1IN36"/>
<keyword evidence="11" id="KW-1185">Reference proteome</keyword>
<evidence type="ECO:0000256" key="6">
    <source>
        <dbReference type="SAM" id="MobiDB-lite"/>
    </source>
</evidence>
<evidence type="ECO:0000256" key="3">
    <source>
        <dbReference type="ARBA" id="ARBA00022729"/>
    </source>
</evidence>
<dbReference type="Proteomes" id="UP000002432">
    <property type="component" value="Chromosome"/>
</dbReference>
<reference evidence="10 11" key="1">
    <citation type="journal article" date="2009" name="Appl. Environ. Microbiol.">
        <title>Three genomes from the phylum Acidobacteria provide insight into the lifestyles of these microorganisms in soils.</title>
        <authorList>
            <person name="Ward N.L."/>
            <person name="Challacombe J.F."/>
            <person name="Janssen P.H."/>
            <person name="Henrissat B."/>
            <person name="Coutinho P.M."/>
            <person name="Wu M."/>
            <person name="Xie G."/>
            <person name="Haft D.H."/>
            <person name="Sait M."/>
            <person name="Badger J."/>
            <person name="Barabote R.D."/>
            <person name="Bradley B."/>
            <person name="Brettin T.S."/>
            <person name="Brinkac L.M."/>
            <person name="Bruce D."/>
            <person name="Creasy T."/>
            <person name="Daugherty S.C."/>
            <person name="Davidsen T.M."/>
            <person name="DeBoy R.T."/>
            <person name="Detter J.C."/>
            <person name="Dodson R.J."/>
            <person name="Durkin A.S."/>
            <person name="Ganapathy A."/>
            <person name="Gwinn-Giglio M."/>
            <person name="Han C.S."/>
            <person name="Khouri H."/>
            <person name="Kiss H."/>
            <person name="Kothari S.P."/>
            <person name="Madupu R."/>
            <person name="Nelson K.E."/>
            <person name="Nelson W.C."/>
            <person name="Paulsen I."/>
            <person name="Penn K."/>
            <person name="Ren Q."/>
            <person name="Rosovitz M.J."/>
            <person name="Selengut J.D."/>
            <person name="Shrivastava S."/>
            <person name="Sullivan S.A."/>
            <person name="Tapia R."/>
            <person name="Thompson L.S."/>
            <person name="Watkins K.L."/>
            <person name="Yang Q."/>
            <person name="Yu C."/>
            <person name="Zafar N."/>
            <person name="Zhou L."/>
            <person name="Kuske C.R."/>
        </authorList>
    </citation>
    <scope>NUCLEOTIDE SEQUENCE [LARGE SCALE GENOMIC DNA]</scope>
    <source>
        <strain evidence="10 11">Ellin345</strain>
    </source>
</reference>
<dbReference type="eggNOG" id="COG2864">
    <property type="taxonomic scope" value="Bacteria"/>
</dbReference>
<evidence type="ECO:0000313" key="10">
    <source>
        <dbReference type="EMBL" id="ABF41714.1"/>
    </source>
</evidence>
<evidence type="ECO:0000259" key="9">
    <source>
        <dbReference type="Pfam" id="PF01292"/>
    </source>
</evidence>
<dbReference type="Gene3D" id="1.10.780.10">
    <property type="entry name" value="Hydroxylamine Oxidoreductase, Chain A, domain 1"/>
    <property type="match status" value="2"/>
</dbReference>
<feature type="region of interest" description="Disordered" evidence="6">
    <location>
        <begin position="634"/>
        <end position="658"/>
    </location>
</feature>
<proteinExistence type="predicted"/>
<dbReference type="HOGENOM" id="CLU_021306_0_0_0"/>
<evidence type="ECO:0000256" key="4">
    <source>
        <dbReference type="ARBA" id="ARBA00022989"/>
    </source>
</evidence>
<keyword evidence="5 7" id="KW-0472">Membrane</keyword>
<dbReference type="PANTHER" id="PTHR35038">
    <property type="entry name" value="DISSIMILATORY SULFITE REDUCTASE SIRA"/>
    <property type="match status" value="1"/>
</dbReference>
<keyword evidence="3 8" id="KW-0732">Signal</keyword>
<dbReference type="GO" id="GO:0009055">
    <property type="term" value="F:electron transfer activity"/>
    <property type="evidence" value="ECO:0007669"/>
    <property type="project" value="InterPro"/>
</dbReference>
<evidence type="ECO:0000256" key="5">
    <source>
        <dbReference type="ARBA" id="ARBA00023136"/>
    </source>
</evidence>
<feature type="chain" id="PRO_5004191292" evidence="8">
    <location>
        <begin position="24"/>
        <end position="658"/>
    </location>
</feature>
<dbReference type="Gene3D" id="3.90.10.10">
    <property type="entry name" value="Cytochrome C3"/>
    <property type="match status" value="1"/>
</dbReference>
<evidence type="ECO:0000256" key="7">
    <source>
        <dbReference type="SAM" id="Phobius"/>
    </source>
</evidence>
<feature type="compositionally biased region" description="Acidic residues" evidence="6">
    <location>
        <begin position="642"/>
        <end position="651"/>
    </location>
</feature>
<feature type="domain" description="Cytochrome b561 bacterial/Ni-hydrogenase" evidence="9">
    <location>
        <begin position="426"/>
        <end position="603"/>
    </location>
</feature>
<dbReference type="RefSeq" id="WP_011523515.1">
    <property type="nucleotide sequence ID" value="NC_008009.1"/>
</dbReference>
<dbReference type="InterPro" id="IPR036280">
    <property type="entry name" value="Multihaem_cyt_sf"/>
</dbReference>
<name>Q1IN36_KORVE</name>
<feature type="transmembrane region" description="Helical" evidence="7">
    <location>
        <begin position="430"/>
        <end position="452"/>
    </location>
</feature>
<dbReference type="Gene3D" id="1.20.950.20">
    <property type="entry name" value="Transmembrane di-heme cytochromes, Chain C"/>
    <property type="match status" value="1"/>
</dbReference>
<feature type="signal peptide" evidence="8">
    <location>
        <begin position="1"/>
        <end position="23"/>
    </location>
</feature>
<evidence type="ECO:0000256" key="1">
    <source>
        <dbReference type="ARBA" id="ARBA00004141"/>
    </source>
</evidence>
<dbReference type="EMBL" id="CP000360">
    <property type="protein sequence ID" value="ABF41714.1"/>
    <property type="molecule type" value="Genomic_DNA"/>
</dbReference>
<dbReference type="Pfam" id="PF01292">
    <property type="entry name" value="Ni_hydr_CYTB"/>
    <property type="match status" value="1"/>
</dbReference>
<feature type="transmembrane region" description="Helical" evidence="7">
    <location>
        <begin position="472"/>
        <end position="494"/>
    </location>
</feature>
<dbReference type="CDD" id="cd08168">
    <property type="entry name" value="Cytochrom_C3"/>
    <property type="match status" value="2"/>
</dbReference>
<evidence type="ECO:0000256" key="2">
    <source>
        <dbReference type="ARBA" id="ARBA00022692"/>
    </source>
</evidence>
<keyword evidence="4 7" id="KW-1133">Transmembrane helix</keyword>
<protein>
    <submittedName>
        <fullName evidence="10">Cytochrome b subunit of formate dehydrogenase-like protein</fullName>
    </submittedName>
</protein>
<dbReference type="SUPFAM" id="SSF48695">
    <property type="entry name" value="Multiheme cytochromes"/>
    <property type="match status" value="1"/>
</dbReference>
<dbReference type="STRING" id="204669.Acid345_2713"/>
<feature type="transmembrane region" description="Helical" evidence="7">
    <location>
        <begin position="582"/>
        <end position="602"/>
    </location>
</feature>
<gene>
    <name evidence="10" type="ordered locus">Acid345_2713</name>
</gene>
<dbReference type="InterPro" id="IPR011577">
    <property type="entry name" value="Cyt_b561_bac/Ni-Hgenase"/>
</dbReference>
<dbReference type="OrthoDB" id="9814800at2"/>
<dbReference type="GO" id="GO:0016020">
    <property type="term" value="C:membrane"/>
    <property type="evidence" value="ECO:0007669"/>
    <property type="project" value="UniProtKB-SubCell"/>
</dbReference>
<feature type="transmembrane region" description="Helical" evidence="7">
    <location>
        <begin position="543"/>
        <end position="562"/>
    </location>
</feature>
<organism evidence="10 11">
    <name type="scientific">Koribacter versatilis (strain Ellin345)</name>
    <dbReference type="NCBI Taxonomy" id="204669"/>
    <lineage>
        <taxon>Bacteria</taxon>
        <taxon>Pseudomonadati</taxon>
        <taxon>Acidobacteriota</taxon>
        <taxon>Terriglobia</taxon>
        <taxon>Terriglobales</taxon>
        <taxon>Candidatus Korobacteraceae</taxon>
        <taxon>Candidatus Korobacter</taxon>
    </lineage>
</organism>
<evidence type="ECO:0000256" key="8">
    <source>
        <dbReference type="SAM" id="SignalP"/>
    </source>
</evidence>
<evidence type="ECO:0000313" key="11">
    <source>
        <dbReference type="Proteomes" id="UP000002432"/>
    </source>
</evidence>
<dbReference type="PANTHER" id="PTHR35038:SF8">
    <property type="entry name" value="C-TYPE POLYHEME CYTOCHROME OMCC"/>
    <property type="match status" value="1"/>
</dbReference>
<keyword evidence="2 7" id="KW-0812">Transmembrane</keyword>
<dbReference type="InterPro" id="IPR051829">
    <property type="entry name" value="Multiheme_Cytochr_ET"/>
</dbReference>
<dbReference type="eggNOG" id="COG0484">
    <property type="taxonomic scope" value="Bacteria"/>
</dbReference>
<accession>Q1IN36</accession>